<proteinExistence type="predicted"/>
<evidence type="ECO:0000313" key="2">
    <source>
        <dbReference type="Proteomes" id="UP001162992"/>
    </source>
</evidence>
<sequence length="213" mass="23309">MQVPPMGLFYPSLLAPEEYVALTRPWHNMDHEDVLDEVNHEAGKKLDLVEAGTTGGINGTLTPGGISQHSVTKSPLSTSYSVGDNILGLHQAIVSSIFSAGRPDIQAKLFSSIQLVGGVASTKGLVDVIEERVLQVLPSQETIERVEVLPNRTDPSLMCWKGGVVLCVLDFARDAWVQYEDWMEGGIRIGAARKYKDSNSIHAQTFWYSSVLE</sequence>
<dbReference type="EMBL" id="CM055104">
    <property type="protein sequence ID" value="KAJ7532489.1"/>
    <property type="molecule type" value="Genomic_DNA"/>
</dbReference>
<evidence type="ECO:0000313" key="1">
    <source>
        <dbReference type="EMBL" id="KAJ7532489.1"/>
    </source>
</evidence>
<organism evidence="1 2">
    <name type="scientific">Diphasiastrum complanatum</name>
    <name type="common">Issler's clubmoss</name>
    <name type="synonym">Lycopodium complanatum</name>
    <dbReference type="NCBI Taxonomy" id="34168"/>
    <lineage>
        <taxon>Eukaryota</taxon>
        <taxon>Viridiplantae</taxon>
        <taxon>Streptophyta</taxon>
        <taxon>Embryophyta</taxon>
        <taxon>Tracheophyta</taxon>
        <taxon>Lycopodiopsida</taxon>
        <taxon>Lycopodiales</taxon>
        <taxon>Lycopodiaceae</taxon>
        <taxon>Lycopodioideae</taxon>
        <taxon>Diphasiastrum</taxon>
    </lineage>
</organism>
<keyword evidence="2" id="KW-1185">Reference proteome</keyword>
<protein>
    <submittedName>
        <fullName evidence="1">Uncharacterized protein</fullName>
    </submittedName>
</protein>
<dbReference type="Proteomes" id="UP001162992">
    <property type="component" value="Chromosome 13"/>
</dbReference>
<name>A0ACC2BRX4_DIPCM</name>
<gene>
    <name evidence="1" type="ORF">O6H91_13G006000</name>
</gene>
<accession>A0ACC2BRX4</accession>
<reference evidence="2" key="1">
    <citation type="journal article" date="2024" name="Proc. Natl. Acad. Sci. U.S.A.">
        <title>Extraordinary preservation of gene collinearity over three hundred million years revealed in homosporous lycophytes.</title>
        <authorList>
            <person name="Li C."/>
            <person name="Wickell D."/>
            <person name="Kuo L.Y."/>
            <person name="Chen X."/>
            <person name="Nie B."/>
            <person name="Liao X."/>
            <person name="Peng D."/>
            <person name="Ji J."/>
            <person name="Jenkins J."/>
            <person name="Williams M."/>
            <person name="Shu S."/>
            <person name="Plott C."/>
            <person name="Barry K."/>
            <person name="Rajasekar S."/>
            <person name="Grimwood J."/>
            <person name="Han X."/>
            <person name="Sun S."/>
            <person name="Hou Z."/>
            <person name="He W."/>
            <person name="Dai G."/>
            <person name="Sun C."/>
            <person name="Schmutz J."/>
            <person name="Leebens-Mack J.H."/>
            <person name="Li F.W."/>
            <person name="Wang L."/>
        </authorList>
    </citation>
    <scope>NUCLEOTIDE SEQUENCE [LARGE SCALE GENOMIC DNA]</scope>
    <source>
        <strain evidence="2">cv. PW_Plant_1</strain>
    </source>
</reference>
<comment type="caution">
    <text evidence="1">The sequence shown here is derived from an EMBL/GenBank/DDBJ whole genome shotgun (WGS) entry which is preliminary data.</text>
</comment>